<accession>A0A3P7ZE96</accession>
<protein>
    <submittedName>
        <fullName evidence="5">C2H2-type domain-containing protein</fullName>
    </submittedName>
</protein>
<organism evidence="3">
    <name type="scientific">Heligmosomoides polygyrus</name>
    <name type="common">Parasitic roundworm</name>
    <dbReference type="NCBI Taxonomy" id="6339"/>
    <lineage>
        <taxon>Eukaryota</taxon>
        <taxon>Metazoa</taxon>
        <taxon>Ecdysozoa</taxon>
        <taxon>Nematoda</taxon>
        <taxon>Chromadorea</taxon>
        <taxon>Rhabditida</taxon>
        <taxon>Rhabditina</taxon>
        <taxon>Rhabditomorpha</taxon>
        <taxon>Strongyloidea</taxon>
        <taxon>Heligmosomidae</taxon>
        <taxon>Heligmosomoides</taxon>
    </lineage>
</organism>
<dbReference type="PANTHER" id="PTHR33936:SF23">
    <property type="entry name" value="C2H2-TYPE DOMAIN-CONTAINING PROTEIN"/>
    <property type="match status" value="1"/>
</dbReference>
<dbReference type="Proteomes" id="UP000050761">
    <property type="component" value="Unassembled WGS sequence"/>
</dbReference>
<evidence type="ECO:0000313" key="4">
    <source>
        <dbReference type="Proteomes" id="UP000050761"/>
    </source>
</evidence>
<dbReference type="OrthoDB" id="5865682at2759"/>
<dbReference type="WBParaSite" id="HPBE_0001397001-mRNA-1">
    <property type="protein sequence ID" value="HPBE_0001397001-mRNA-1"/>
    <property type="gene ID" value="HPBE_0001397001"/>
</dbReference>
<keyword evidence="4" id="KW-1185">Reference proteome</keyword>
<evidence type="ECO:0000256" key="1">
    <source>
        <dbReference type="SAM" id="MobiDB-lite"/>
    </source>
</evidence>
<evidence type="ECO:0000259" key="2">
    <source>
        <dbReference type="PROSITE" id="PS00028"/>
    </source>
</evidence>
<feature type="domain" description="C2H2-type" evidence="2">
    <location>
        <begin position="332"/>
        <end position="353"/>
    </location>
</feature>
<dbReference type="PROSITE" id="PS00028">
    <property type="entry name" value="ZINC_FINGER_C2H2_1"/>
    <property type="match status" value="1"/>
</dbReference>
<evidence type="ECO:0000313" key="5">
    <source>
        <dbReference type="WBParaSite" id="HPBE_0001397001-mRNA-1"/>
    </source>
</evidence>
<sequence length="826" mass="92952">MILGDCAAVAAGEGAEEPRAERSFAAVVGKTAASAEAQDSTLEKGDSVPGAVKQSGKQSTSGNVQLVLGIRPAPAVEVDVEKTPNNFHNQYEDQHPWAKYVTDRPSFGSVNEESVTSEQNVNVYKHLGQGGYFATRFVRTLFPRLFVGAPSTNNKVPVLELMRLCDAIALRQQADRVIEDLLNHHYEDDTVEFPRMSSGPVPTRVIPANPEDCLLPLHVYRLSETEEKWIADREGRFMNYCRDPAEARQRMSKVFGAACAALSASKLANDDKSTRFIDAMVPSLTAFPVRLEFQLQDTSSENGWTIHRPVDVFFRNSTLVIHNATQIPPVSCPGCPGAFNTRVELSRHCMDQHSSVADFTVVEEEFSSFQCFENWKSEKERNTLTRFIMLRSRSSRLGLTTTEYACHRSYPLSHSSPATEEKKRFRKMIRTTSTCPSFLKLKQYADGRLKVMACFGHYGHEVASSSLPIPLSDELQIKNMLQSGVPPKKVPILEHIDILSNMNETRWKADQPLQHQDRVCFASMKDISNIVHRHGLIDGRTSNNDLESLRNLLNDEAKDFAAVCFEESKDMKGIGFVLVVDDTFNVTRYPFRLATLLVSDNAGNGFPCGHLLSRKMTSVEVQKLFKLLKDLMPDFDTEFFITDDTNVFYNAFSAMFPSSKTSKLLCSFHIAQTMKRRHKELLQGSNASLADKLFRRLLYETTVPQFESYFSSYLSWLVSIEAFEMVESLRQNATHRQIRNHKHHRDALTHYKGYEGLIEELGEWEWSISSKTNPGLHYTVTIDSLPCRCEDRIAFRGCARMLDFGGGVSSARVSRGPVAGELVRLA</sequence>
<reference evidence="5" key="2">
    <citation type="submission" date="2019-09" db="UniProtKB">
        <authorList>
            <consortium name="WormBaseParasite"/>
        </authorList>
    </citation>
    <scope>IDENTIFICATION</scope>
</reference>
<dbReference type="InterPro" id="IPR052797">
    <property type="entry name" value="RegFact_GeneExpr_CellDeath"/>
</dbReference>
<dbReference type="PANTHER" id="PTHR33936">
    <property type="entry name" value="PROTEIN CBG17840"/>
    <property type="match status" value="1"/>
</dbReference>
<dbReference type="InterPro" id="IPR013087">
    <property type="entry name" value="Znf_C2H2_type"/>
</dbReference>
<evidence type="ECO:0000313" key="3">
    <source>
        <dbReference type="EMBL" id="VDO98040.1"/>
    </source>
</evidence>
<gene>
    <name evidence="3" type="ORF">HPBE_LOCUS13971</name>
</gene>
<proteinExistence type="predicted"/>
<name>A0A3P7ZE96_HELPZ</name>
<dbReference type="EMBL" id="UZAH01028148">
    <property type="protein sequence ID" value="VDO98040.1"/>
    <property type="molecule type" value="Genomic_DNA"/>
</dbReference>
<feature type="region of interest" description="Disordered" evidence="1">
    <location>
        <begin position="34"/>
        <end position="59"/>
    </location>
</feature>
<dbReference type="AlphaFoldDB" id="A0A3P7ZE96"/>
<dbReference type="InterPro" id="IPR018289">
    <property type="entry name" value="MULE_transposase_dom"/>
</dbReference>
<reference evidence="3 4" key="1">
    <citation type="submission" date="2018-11" db="EMBL/GenBank/DDBJ databases">
        <authorList>
            <consortium name="Pathogen Informatics"/>
        </authorList>
    </citation>
    <scope>NUCLEOTIDE SEQUENCE [LARGE SCALE GENOMIC DNA]</scope>
</reference>
<dbReference type="Pfam" id="PF10551">
    <property type="entry name" value="MULE"/>
    <property type="match status" value="1"/>
</dbReference>